<dbReference type="Gene3D" id="3.40.1190.20">
    <property type="match status" value="1"/>
</dbReference>
<dbReference type="GO" id="GO:0016301">
    <property type="term" value="F:kinase activity"/>
    <property type="evidence" value="ECO:0007669"/>
    <property type="project" value="UniProtKB-KW"/>
</dbReference>
<dbReference type="PANTHER" id="PTHR10584:SF166">
    <property type="entry name" value="RIBOKINASE"/>
    <property type="match status" value="1"/>
</dbReference>
<evidence type="ECO:0000259" key="4">
    <source>
        <dbReference type="Pfam" id="PF00294"/>
    </source>
</evidence>
<dbReference type="InterPro" id="IPR029056">
    <property type="entry name" value="Ribokinase-like"/>
</dbReference>
<sequence>MSGLKRGEKHSLRPVHVSVGNVNVDILFYVDKIPGPDESIYARDLIISPGGAALNYAVAATYYGHYAYLVASASNHVLVQKLLEEVKEIGVDTRYVKVVDEQPGVVAVFVTEKGERHMVKFRGANEFMTLNDIPRNLVKDASVVHLASVAPDIVEGLGTVAKSHGAIVAYDPGLYALETPEEVVRLSNKINVLYLNRSEARRMGVSNVLQALHRGVDMVVVKRGSEGAVVVTGGMRVLRGYSEPIRRVINATGAGDAFDAFFNAAYVDWGDPLKALLYALAAGALKTYCRGSTLCWDKHLFAKQLEKTTVEDQGRVDENKIGDFI</sequence>
<feature type="domain" description="Carbohydrate kinase PfkB" evidence="4">
    <location>
        <begin position="17"/>
        <end position="297"/>
    </location>
</feature>
<evidence type="ECO:0000256" key="1">
    <source>
        <dbReference type="ARBA" id="ARBA00010688"/>
    </source>
</evidence>
<evidence type="ECO:0000313" key="6">
    <source>
        <dbReference type="Proteomes" id="UP000005270"/>
    </source>
</evidence>
<dbReference type="FunCoup" id="I3TEF7">
    <property type="interactions" value="16"/>
</dbReference>
<dbReference type="PRINTS" id="PR00990">
    <property type="entry name" value="RIBOKINASE"/>
</dbReference>
<comment type="similarity">
    <text evidence="1">Belongs to the carbohydrate kinase PfkB family.</text>
</comment>
<proteinExistence type="inferred from homology"/>
<dbReference type="eggNOG" id="arCOG00014">
    <property type="taxonomic scope" value="Archaea"/>
</dbReference>
<protein>
    <recommendedName>
        <fullName evidence="4">Carbohydrate kinase PfkB domain-containing protein</fullName>
    </recommendedName>
</protein>
<dbReference type="GO" id="GO:0006796">
    <property type="term" value="P:phosphate-containing compound metabolic process"/>
    <property type="evidence" value="ECO:0007669"/>
    <property type="project" value="UniProtKB-ARBA"/>
</dbReference>
<dbReference type="EMBL" id="CP003531">
    <property type="protein sequence ID" value="AFK51145.1"/>
    <property type="molecule type" value="Genomic_DNA"/>
</dbReference>
<dbReference type="InParanoid" id="I3TEF7"/>
<name>I3TEF7_THEC1</name>
<gene>
    <name evidence="5" type="ordered locus">TCELL_0721</name>
</gene>
<dbReference type="STRING" id="1184251.TCELL_0721"/>
<keyword evidence="6" id="KW-1185">Reference proteome</keyword>
<accession>I3TEF7</accession>
<dbReference type="KEGG" id="thg:TCELL_0721"/>
<evidence type="ECO:0000256" key="2">
    <source>
        <dbReference type="ARBA" id="ARBA00022679"/>
    </source>
</evidence>
<dbReference type="AlphaFoldDB" id="I3TEF7"/>
<reference evidence="5 6" key="1">
    <citation type="journal article" date="2012" name="J. Bacteriol.">
        <title>Complete genome sequence of the hyperthermophilic cellulolytic Crenarchaeon 'Thermogladius cellulolyticus' 1633.</title>
        <authorList>
            <person name="Mardanov A.V."/>
            <person name="Kochetkova T.V."/>
            <person name="Beletsky A.V."/>
            <person name="Bonch-Osmolovskaya E.A."/>
            <person name="Ravin N.V."/>
            <person name="Skryabin K.G."/>
        </authorList>
    </citation>
    <scope>NUCLEOTIDE SEQUENCE [LARGE SCALE GENOMIC DNA]</scope>
    <source>
        <strain evidence="6">DSM 22663 / VKM B-2946 / 1633</strain>
    </source>
</reference>
<dbReference type="PANTHER" id="PTHR10584">
    <property type="entry name" value="SUGAR KINASE"/>
    <property type="match status" value="1"/>
</dbReference>
<dbReference type="RefSeq" id="WP_014737395.1">
    <property type="nucleotide sequence ID" value="NC_017954.1"/>
</dbReference>
<dbReference type="Pfam" id="PF00294">
    <property type="entry name" value="PfkB"/>
    <property type="match status" value="1"/>
</dbReference>
<evidence type="ECO:0000256" key="3">
    <source>
        <dbReference type="ARBA" id="ARBA00022777"/>
    </source>
</evidence>
<dbReference type="InterPro" id="IPR002139">
    <property type="entry name" value="Ribo/fructo_kinase"/>
</dbReference>
<dbReference type="SUPFAM" id="SSF53613">
    <property type="entry name" value="Ribokinase-like"/>
    <property type="match status" value="1"/>
</dbReference>
<organism evidence="5 6">
    <name type="scientific">Thermogladius calderae (strain DSM 22663 / VKM B-2946 / 1633)</name>
    <dbReference type="NCBI Taxonomy" id="1184251"/>
    <lineage>
        <taxon>Archaea</taxon>
        <taxon>Thermoproteota</taxon>
        <taxon>Thermoprotei</taxon>
        <taxon>Desulfurococcales</taxon>
        <taxon>Desulfurococcaceae</taxon>
        <taxon>Thermogladius</taxon>
    </lineage>
</organism>
<dbReference type="InterPro" id="IPR011611">
    <property type="entry name" value="PfkB_dom"/>
</dbReference>
<dbReference type="GeneID" id="13013036"/>
<dbReference type="HOGENOM" id="CLU_027634_2_2_2"/>
<keyword evidence="2" id="KW-0808">Transferase</keyword>
<dbReference type="Proteomes" id="UP000005270">
    <property type="component" value="Chromosome"/>
</dbReference>
<keyword evidence="3" id="KW-0418">Kinase</keyword>
<evidence type="ECO:0000313" key="5">
    <source>
        <dbReference type="EMBL" id="AFK51145.1"/>
    </source>
</evidence>